<feature type="domain" description="Transcription elongation factor GreA/GreB C-terminal" evidence="6">
    <location>
        <begin position="108"/>
        <end position="182"/>
    </location>
</feature>
<keyword evidence="9" id="KW-1185">Reference proteome</keyword>
<dbReference type="HAMAP" id="MF_00105">
    <property type="entry name" value="GreA_GreB"/>
    <property type="match status" value="1"/>
</dbReference>
<feature type="region of interest" description="Disordered" evidence="5">
    <location>
        <begin position="1"/>
        <end position="27"/>
    </location>
</feature>
<dbReference type="InterPro" id="IPR036953">
    <property type="entry name" value="GreA/GreB_C_sf"/>
</dbReference>
<keyword evidence="1 4" id="KW-0805">Transcription regulation</keyword>
<dbReference type="HAMAP" id="MF_00930">
    <property type="entry name" value="GreB"/>
    <property type="match status" value="1"/>
</dbReference>
<evidence type="ECO:0000259" key="6">
    <source>
        <dbReference type="Pfam" id="PF01272"/>
    </source>
</evidence>
<dbReference type="RefSeq" id="WP_263123471.1">
    <property type="nucleotide sequence ID" value="NZ_CP106753.1"/>
</dbReference>
<dbReference type="Gene3D" id="3.10.50.30">
    <property type="entry name" value="Transcription elongation factor, GreA/GreB, C-terminal domain"/>
    <property type="match status" value="1"/>
</dbReference>
<dbReference type="InterPro" id="IPR022691">
    <property type="entry name" value="Tscrpt_elong_fac_GreA/B_N"/>
</dbReference>
<dbReference type="SUPFAM" id="SSF54534">
    <property type="entry name" value="FKBP-like"/>
    <property type="match status" value="1"/>
</dbReference>
<evidence type="ECO:0000313" key="9">
    <source>
        <dbReference type="Proteomes" id="UP001061302"/>
    </source>
</evidence>
<evidence type="ECO:0000256" key="5">
    <source>
        <dbReference type="SAM" id="MobiDB-lite"/>
    </source>
</evidence>
<dbReference type="PROSITE" id="PS00830">
    <property type="entry name" value="GREAB_2"/>
    <property type="match status" value="1"/>
</dbReference>
<gene>
    <name evidence="4 8" type="primary">greB</name>
    <name evidence="8" type="ORF">N8I74_12670</name>
</gene>
<evidence type="ECO:0000313" key="8">
    <source>
        <dbReference type="EMBL" id="UXY14171.1"/>
    </source>
</evidence>
<accession>A0ABY6DL24</accession>
<dbReference type="InterPro" id="IPR036805">
    <property type="entry name" value="Tscrpt_elong_fac_GreA/B_N_sf"/>
</dbReference>
<keyword evidence="8" id="KW-0251">Elongation factor</keyword>
<dbReference type="Pfam" id="PF01272">
    <property type="entry name" value="GreA_GreB"/>
    <property type="match status" value="1"/>
</dbReference>
<dbReference type="NCBIfam" id="NF002506">
    <property type="entry name" value="PRK01885.1"/>
    <property type="match status" value="1"/>
</dbReference>
<keyword evidence="3 4" id="KW-0804">Transcription</keyword>
<dbReference type="PANTHER" id="PTHR30437">
    <property type="entry name" value="TRANSCRIPTION ELONGATION FACTOR GREA"/>
    <property type="match status" value="1"/>
</dbReference>
<dbReference type="EMBL" id="CP106753">
    <property type="protein sequence ID" value="UXY14171.1"/>
    <property type="molecule type" value="Genomic_DNA"/>
</dbReference>
<comment type="similarity">
    <text evidence="4">Belongs to the GreA/GreB family. GreB subfamily.</text>
</comment>
<feature type="domain" description="Transcription elongation factor GreA/GreB N-terminal" evidence="7">
    <location>
        <begin position="30"/>
        <end position="100"/>
    </location>
</feature>
<protein>
    <recommendedName>
        <fullName evidence="4">Transcription elongation factor GreB</fullName>
    </recommendedName>
    <alternativeName>
        <fullName evidence="4">Transcript cleavage factor GreB</fullName>
    </alternativeName>
</protein>
<evidence type="ECO:0000256" key="2">
    <source>
        <dbReference type="ARBA" id="ARBA00023125"/>
    </source>
</evidence>
<dbReference type="PROSITE" id="PS00829">
    <property type="entry name" value="GREAB_1"/>
    <property type="match status" value="1"/>
</dbReference>
<evidence type="ECO:0000256" key="1">
    <source>
        <dbReference type="ARBA" id="ARBA00023015"/>
    </source>
</evidence>
<comment type="function">
    <text evidence="4">Necessary for efficient RNA polymerase transcription elongation past template-encoded arresting sites. The arresting sites in DNA have the property of trapping a certain fraction of elongating RNA polymerases that pass through, resulting in locked ternary complexes. Cleavage of the nascent transcript by cleavage factors such as GreA or GreB allows the resumption of elongation from the new 3'terminus. GreB releases sequences of up to 9 nucleotides in length.</text>
</comment>
<dbReference type="InterPro" id="IPR006358">
    <property type="entry name" value="Tscrpt_elong_fac_GreB"/>
</dbReference>
<evidence type="ECO:0000259" key="7">
    <source>
        <dbReference type="Pfam" id="PF03449"/>
    </source>
</evidence>
<dbReference type="Pfam" id="PF03449">
    <property type="entry name" value="GreA_GreB_N"/>
    <property type="match status" value="1"/>
</dbReference>
<dbReference type="SUPFAM" id="SSF46557">
    <property type="entry name" value="GreA transcript cleavage protein, N-terminal domain"/>
    <property type="match status" value="1"/>
</dbReference>
<proteinExistence type="inferred from homology"/>
<sequence>MSKAFTREDDRDADEDSLPSELRLPQGSKNYMTPLGWDRLRVELYDLVHKERPHVTQVVNWAASNGDRSENADYQYGKRRLREIDRRIRFLQKRLENAEVVDPEAREPTDQVFFGATVTYLREDGREERVAIVGIDETDLKRHRISWTSPVARALLKAREGDTVQLRTPAGIETLEILEVQYRALD</sequence>
<dbReference type="PIRSF" id="PIRSF006092">
    <property type="entry name" value="GreA_GreB"/>
    <property type="match status" value="1"/>
</dbReference>
<feature type="compositionally biased region" description="Basic and acidic residues" evidence="5">
    <location>
        <begin position="1"/>
        <end position="10"/>
    </location>
</feature>
<evidence type="ECO:0000256" key="4">
    <source>
        <dbReference type="HAMAP-Rule" id="MF_00930"/>
    </source>
</evidence>
<dbReference type="PANTHER" id="PTHR30437:SF6">
    <property type="entry name" value="TRANSCRIPTION ELONGATION FACTOR GREB"/>
    <property type="match status" value="1"/>
</dbReference>
<dbReference type="InterPro" id="IPR028624">
    <property type="entry name" value="Tscrpt_elong_fac_GreA/B"/>
</dbReference>
<name>A0ABY6DL24_9NEIS</name>
<dbReference type="GO" id="GO:0003746">
    <property type="term" value="F:translation elongation factor activity"/>
    <property type="evidence" value="ECO:0007669"/>
    <property type="project" value="UniProtKB-KW"/>
</dbReference>
<dbReference type="Gene3D" id="1.10.287.180">
    <property type="entry name" value="Transcription elongation factor, GreA/GreB, N-terminal domain"/>
    <property type="match status" value="1"/>
</dbReference>
<dbReference type="InterPro" id="IPR018151">
    <property type="entry name" value="TF_GreA/GreB_CS"/>
</dbReference>
<organism evidence="8 9">
    <name type="scientific">Chitiniphilus purpureus</name>
    <dbReference type="NCBI Taxonomy" id="2981137"/>
    <lineage>
        <taxon>Bacteria</taxon>
        <taxon>Pseudomonadati</taxon>
        <taxon>Pseudomonadota</taxon>
        <taxon>Betaproteobacteria</taxon>
        <taxon>Neisseriales</taxon>
        <taxon>Chitinibacteraceae</taxon>
        <taxon>Chitiniphilus</taxon>
    </lineage>
</organism>
<keyword evidence="2 4" id="KW-0238">DNA-binding</keyword>
<keyword evidence="8" id="KW-0648">Protein biosynthesis</keyword>
<dbReference type="InterPro" id="IPR001437">
    <property type="entry name" value="Tscrpt_elong_fac_GreA/B_C"/>
</dbReference>
<evidence type="ECO:0000256" key="3">
    <source>
        <dbReference type="ARBA" id="ARBA00023163"/>
    </source>
</evidence>
<dbReference type="Proteomes" id="UP001061302">
    <property type="component" value="Chromosome"/>
</dbReference>
<dbReference type="NCBIfam" id="TIGR01461">
    <property type="entry name" value="greB"/>
    <property type="match status" value="1"/>
</dbReference>
<reference evidence="8" key="1">
    <citation type="submission" date="2022-10" db="EMBL/GenBank/DDBJ databases">
        <title>Chitiniphilus purpureus sp. nov., a novel chitin-degrading bacterium isolated from crawfish pond sediment.</title>
        <authorList>
            <person name="Li K."/>
        </authorList>
    </citation>
    <scope>NUCLEOTIDE SEQUENCE</scope>
    <source>
        <strain evidence="8">CD1</strain>
    </source>
</reference>
<dbReference type="InterPro" id="IPR023459">
    <property type="entry name" value="Tscrpt_elong_fac_GreA/B_fam"/>
</dbReference>